<dbReference type="PRINTS" id="PR00344">
    <property type="entry name" value="BCTRLSENSOR"/>
</dbReference>
<keyword evidence="9" id="KW-0902">Two-component regulatory system</keyword>
<dbReference type="InterPro" id="IPR003660">
    <property type="entry name" value="HAMP_dom"/>
</dbReference>
<dbReference type="Gene3D" id="6.10.340.10">
    <property type="match status" value="1"/>
</dbReference>
<dbReference type="PROSITE" id="PS50109">
    <property type="entry name" value="HIS_KIN"/>
    <property type="match status" value="1"/>
</dbReference>
<dbReference type="Gene3D" id="3.30.565.10">
    <property type="entry name" value="Histidine kinase-like ATPase, C-terminal domain"/>
    <property type="match status" value="1"/>
</dbReference>
<dbReference type="Gene3D" id="1.10.287.130">
    <property type="match status" value="1"/>
</dbReference>
<protein>
    <recommendedName>
        <fullName evidence="3">histidine kinase</fullName>
        <ecNumber evidence="3">2.7.13.3</ecNumber>
    </recommendedName>
</protein>
<feature type="domain" description="Histidine kinase" evidence="13">
    <location>
        <begin position="233"/>
        <end position="442"/>
    </location>
</feature>
<dbReference type="GO" id="GO:0016301">
    <property type="term" value="F:kinase activity"/>
    <property type="evidence" value="ECO:0007669"/>
    <property type="project" value="UniProtKB-KW"/>
</dbReference>
<evidence type="ECO:0000256" key="7">
    <source>
        <dbReference type="ARBA" id="ARBA00022777"/>
    </source>
</evidence>
<keyword evidence="7 15" id="KW-0418">Kinase</keyword>
<feature type="domain" description="HAMP" evidence="14">
    <location>
        <begin position="175"/>
        <end position="225"/>
    </location>
</feature>
<keyword evidence="16" id="KW-1185">Reference proteome</keyword>
<dbReference type="Pfam" id="PF00672">
    <property type="entry name" value="HAMP"/>
    <property type="match status" value="1"/>
</dbReference>
<evidence type="ECO:0000256" key="1">
    <source>
        <dbReference type="ARBA" id="ARBA00000085"/>
    </source>
</evidence>
<dbReference type="InterPro" id="IPR003594">
    <property type="entry name" value="HATPase_dom"/>
</dbReference>
<comment type="caution">
    <text evidence="15">The sequence shown here is derived from an EMBL/GenBank/DDBJ whole genome shotgun (WGS) entry which is preliminary data.</text>
</comment>
<dbReference type="CDD" id="cd06225">
    <property type="entry name" value="HAMP"/>
    <property type="match status" value="1"/>
</dbReference>
<dbReference type="PANTHER" id="PTHR45436">
    <property type="entry name" value="SENSOR HISTIDINE KINASE YKOH"/>
    <property type="match status" value="1"/>
</dbReference>
<evidence type="ECO:0000256" key="10">
    <source>
        <dbReference type="ARBA" id="ARBA00023136"/>
    </source>
</evidence>
<dbReference type="InterPro" id="IPR036890">
    <property type="entry name" value="HATPase_C_sf"/>
</dbReference>
<dbReference type="CDD" id="cd00082">
    <property type="entry name" value="HisKA"/>
    <property type="match status" value="1"/>
</dbReference>
<evidence type="ECO:0000259" key="13">
    <source>
        <dbReference type="PROSITE" id="PS50109"/>
    </source>
</evidence>
<dbReference type="SMART" id="SM00387">
    <property type="entry name" value="HATPase_c"/>
    <property type="match status" value="1"/>
</dbReference>
<dbReference type="Pfam" id="PF02518">
    <property type="entry name" value="HATPase_c"/>
    <property type="match status" value="1"/>
</dbReference>
<dbReference type="EMBL" id="JACJID010000006">
    <property type="protein sequence ID" value="MBA8929955.1"/>
    <property type="molecule type" value="Genomic_DNA"/>
</dbReference>
<dbReference type="Proteomes" id="UP000517916">
    <property type="component" value="Unassembled WGS sequence"/>
</dbReference>
<dbReference type="SUPFAM" id="SSF55874">
    <property type="entry name" value="ATPase domain of HSP90 chaperone/DNA topoisomerase II/histidine kinase"/>
    <property type="match status" value="1"/>
</dbReference>
<comment type="catalytic activity">
    <reaction evidence="1">
        <text>ATP + protein L-histidine = ADP + protein N-phospho-L-histidine.</text>
        <dbReference type="EC" id="2.7.13.3"/>
    </reaction>
</comment>
<dbReference type="InterPro" id="IPR004358">
    <property type="entry name" value="Sig_transdc_His_kin-like_C"/>
</dbReference>
<dbReference type="PANTHER" id="PTHR45436:SF5">
    <property type="entry name" value="SENSOR HISTIDINE KINASE TRCS"/>
    <property type="match status" value="1"/>
</dbReference>
<evidence type="ECO:0000256" key="12">
    <source>
        <dbReference type="SAM" id="Phobius"/>
    </source>
</evidence>
<name>A0ABR6BTG5_9PSEU</name>
<evidence type="ECO:0000259" key="14">
    <source>
        <dbReference type="PROSITE" id="PS50885"/>
    </source>
</evidence>
<gene>
    <name evidence="15" type="ORF">BC739_007188</name>
</gene>
<dbReference type="InterPro" id="IPR003661">
    <property type="entry name" value="HisK_dim/P_dom"/>
</dbReference>
<accession>A0ABR6BTG5</accession>
<evidence type="ECO:0000256" key="2">
    <source>
        <dbReference type="ARBA" id="ARBA00004236"/>
    </source>
</evidence>
<keyword evidence="6 12" id="KW-0812">Transmembrane</keyword>
<dbReference type="EC" id="2.7.13.3" evidence="3"/>
<keyword evidence="4" id="KW-0597">Phosphoprotein</keyword>
<evidence type="ECO:0000256" key="11">
    <source>
        <dbReference type="SAM" id="Coils"/>
    </source>
</evidence>
<dbReference type="Pfam" id="PF00512">
    <property type="entry name" value="HisKA"/>
    <property type="match status" value="1"/>
</dbReference>
<sequence>MNPRLWWRHRALRTRIALAATVAAMVFLFLLARTASWAIGTLLINAADTELSSALDQAVPEVVAGQQLHSTPIDVQLRVLDSAGAPVDGRPAPQLDAAEIEQLKSGRSLFRENDDPPHRWLGRVVYDPRGTPRLVAAGADLVGYAHARQTGGRWLTIAGLVASVLVGGATWVVVGWSMYPVRRMREVAGALPAGQRLPVPEARDELRTLAESLNDLLARRDEANERLRRFTGDAAHELRSPVASIRAQAEVAVAHPDPEFAQEVLAAVTAESERMSTLVDDLLSLARTDAGEVRPGQRVDLAEAVASAIDRLPRGGPAVVLATPRAGVSVHAAPGEVDLVLDNLLRNAVRYARAQVRVLVLPAGTSVRLLVDDDGPGVPVEHRARVFDRFYRVDDDRGRDTGGAGLGLALVAEAVRRRGGTVRVIDSPQGGARFEARWRAAGVLSGRI</sequence>
<keyword evidence="10 12" id="KW-0472">Membrane</keyword>
<keyword evidence="8 12" id="KW-1133">Transmembrane helix</keyword>
<evidence type="ECO:0000313" key="16">
    <source>
        <dbReference type="Proteomes" id="UP000517916"/>
    </source>
</evidence>
<evidence type="ECO:0000256" key="5">
    <source>
        <dbReference type="ARBA" id="ARBA00022679"/>
    </source>
</evidence>
<evidence type="ECO:0000256" key="9">
    <source>
        <dbReference type="ARBA" id="ARBA00023012"/>
    </source>
</evidence>
<reference evidence="15 16" key="1">
    <citation type="submission" date="2020-08" db="EMBL/GenBank/DDBJ databases">
        <title>Genomic Encyclopedia of Archaeal and Bacterial Type Strains, Phase II (KMG-II): from individual species to whole genera.</title>
        <authorList>
            <person name="Goeker M."/>
        </authorList>
    </citation>
    <scope>NUCLEOTIDE SEQUENCE [LARGE SCALE GENOMIC DNA]</scope>
    <source>
        <strain evidence="15 16">DSM 43850</strain>
    </source>
</reference>
<keyword evidence="11" id="KW-0175">Coiled coil</keyword>
<evidence type="ECO:0000256" key="3">
    <source>
        <dbReference type="ARBA" id="ARBA00012438"/>
    </source>
</evidence>
<evidence type="ECO:0000256" key="8">
    <source>
        <dbReference type="ARBA" id="ARBA00022989"/>
    </source>
</evidence>
<feature type="transmembrane region" description="Helical" evidence="12">
    <location>
        <begin position="154"/>
        <end position="176"/>
    </location>
</feature>
<dbReference type="InterPro" id="IPR050428">
    <property type="entry name" value="TCS_sensor_his_kinase"/>
</dbReference>
<evidence type="ECO:0000256" key="6">
    <source>
        <dbReference type="ARBA" id="ARBA00022692"/>
    </source>
</evidence>
<keyword evidence="5" id="KW-0808">Transferase</keyword>
<organism evidence="15 16">
    <name type="scientific">Kutzneria viridogrisea</name>
    <dbReference type="NCBI Taxonomy" id="47990"/>
    <lineage>
        <taxon>Bacteria</taxon>
        <taxon>Bacillati</taxon>
        <taxon>Actinomycetota</taxon>
        <taxon>Actinomycetes</taxon>
        <taxon>Pseudonocardiales</taxon>
        <taxon>Pseudonocardiaceae</taxon>
        <taxon>Kutzneria</taxon>
    </lineage>
</organism>
<comment type="subcellular location">
    <subcellularLocation>
        <location evidence="2">Cell membrane</location>
    </subcellularLocation>
</comment>
<dbReference type="InterPro" id="IPR005467">
    <property type="entry name" value="His_kinase_dom"/>
</dbReference>
<dbReference type="InterPro" id="IPR036097">
    <property type="entry name" value="HisK_dim/P_sf"/>
</dbReference>
<proteinExistence type="predicted"/>
<evidence type="ECO:0000256" key="4">
    <source>
        <dbReference type="ARBA" id="ARBA00022553"/>
    </source>
</evidence>
<dbReference type="RefSeq" id="WP_025354543.1">
    <property type="nucleotide sequence ID" value="NZ_BAAABQ010000014.1"/>
</dbReference>
<dbReference type="SUPFAM" id="SSF47384">
    <property type="entry name" value="Homodimeric domain of signal transducing histidine kinase"/>
    <property type="match status" value="1"/>
</dbReference>
<dbReference type="SMART" id="SM00388">
    <property type="entry name" value="HisKA"/>
    <property type="match status" value="1"/>
</dbReference>
<dbReference type="PROSITE" id="PS50885">
    <property type="entry name" value="HAMP"/>
    <property type="match status" value="1"/>
</dbReference>
<evidence type="ECO:0000313" key="15">
    <source>
        <dbReference type="EMBL" id="MBA8929955.1"/>
    </source>
</evidence>
<feature type="coiled-coil region" evidence="11">
    <location>
        <begin position="199"/>
        <end position="233"/>
    </location>
</feature>